<sequence length="158" mass="17845">MLSIITKSAEETFHLGKVLGQRLSPSCIVALSGELGSGKTVLVKGIGKGIGISSLIKSPSFVTVHEYSGPIPLYHLDLYRVKNKQEIISSGYEEYLYRGKGIVTVEWADKMEDLLPEHHLRVNLEIVDLRTRRISFQPYGLLYERIVEELNLATFRNR</sequence>
<keyword evidence="4" id="KW-0963">Cytoplasm</keyword>
<dbReference type="GO" id="GO:0005524">
    <property type="term" value="F:ATP binding"/>
    <property type="evidence" value="ECO:0007669"/>
    <property type="project" value="UniProtKB-KW"/>
</dbReference>
<evidence type="ECO:0000256" key="6">
    <source>
        <dbReference type="ARBA" id="ARBA00022723"/>
    </source>
</evidence>
<evidence type="ECO:0000313" key="12">
    <source>
        <dbReference type="Proteomes" id="UP000277457"/>
    </source>
</evidence>
<protein>
    <recommendedName>
        <fullName evidence="3">tRNA threonylcarbamoyladenosine biosynthesis protein TsaE</fullName>
    </recommendedName>
    <alternativeName>
        <fullName evidence="10">t(6)A37 threonylcarbamoyladenosine biosynthesis protein TsaE</fullName>
    </alternativeName>
</protein>
<reference evidence="11 12" key="1">
    <citation type="submission" date="2018-06" db="EMBL/GenBank/DDBJ databases">
        <title>Extensive metabolic versatility and redundancy in microbially diverse, dynamic hydrothermal sediments.</title>
        <authorList>
            <person name="Dombrowski N."/>
            <person name="Teske A."/>
            <person name="Baker B.J."/>
        </authorList>
    </citation>
    <scope>NUCLEOTIDE SEQUENCE [LARGE SCALE GENOMIC DNA]</scope>
    <source>
        <strain evidence="11">B7_G13</strain>
    </source>
</reference>
<dbReference type="PANTHER" id="PTHR33540:SF2">
    <property type="entry name" value="TRNA THREONYLCARBAMOYLADENOSINE BIOSYNTHESIS PROTEIN TSAE"/>
    <property type="match status" value="1"/>
</dbReference>
<accession>A0A662D4T6</accession>
<dbReference type="GO" id="GO:0002949">
    <property type="term" value="P:tRNA threonylcarbamoyladenosine modification"/>
    <property type="evidence" value="ECO:0007669"/>
    <property type="project" value="InterPro"/>
</dbReference>
<dbReference type="GO" id="GO:0016740">
    <property type="term" value="F:transferase activity"/>
    <property type="evidence" value="ECO:0007669"/>
    <property type="project" value="UniProtKB-KW"/>
</dbReference>
<evidence type="ECO:0000256" key="9">
    <source>
        <dbReference type="ARBA" id="ARBA00022842"/>
    </source>
</evidence>
<dbReference type="SUPFAM" id="SSF52540">
    <property type="entry name" value="P-loop containing nucleoside triphosphate hydrolases"/>
    <property type="match status" value="1"/>
</dbReference>
<keyword evidence="8" id="KW-0067">ATP-binding</keyword>
<evidence type="ECO:0000256" key="10">
    <source>
        <dbReference type="ARBA" id="ARBA00032441"/>
    </source>
</evidence>
<comment type="caution">
    <text evidence="11">The sequence shown here is derived from an EMBL/GenBank/DDBJ whole genome shotgun (WGS) entry which is preliminary data.</text>
</comment>
<keyword evidence="7" id="KW-0547">Nucleotide-binding</keyword>
<evidence type="ECO:0000256" key="7">
    <source>
        <dbReference type="ARBA" id="ARBA00022741"/>
    </source>
</evidence>
<dbReference type="GO" id="GO:0005737">
    <property type="term" value="C:cytoplasm"/>
    <property type="evidence" value="ECO:0007669"/>
    <property type="project" value="UniProtKB-SubCell"/>
</dbReference>
<comment type="subcellular location">
    <subcellularLocation>
        <location evidence="1">Cytoplasm</location>
    </subcellularLocation>
</comment>
<name>A0A662D4T6_UNCAE</name>
<evidence type="ECO:0000256" key="4">
    <source>
        <dbReference type="ARBA" id="ARBA00022490"/>
    </source>
</evidence>
<organism evidence="11 12">
    <name type="scientific">Aerophobetes bacterium</name>
    <dbReference type="NCBI Taxonomy" id="2030807"/>
    <lineage>
        <taxon>Bacteria</taxon>
        <taxon>Candidatus Aerophobota</taxon>
    </lineage>
</organism>
<dbReference type="PANTHER" id="PTHR33540">
    <property type="entry name" value="TRNA THREONYLCARBAMOYLADENOSINE BIOSYNTHESIS PROTEIN TSAE"/>
    <property type="match status" value="1"/>
</dbReference>
<comment type="similarity">
    <text evidence="2">Belongs to the TsaE family.</text>
</comment>
<keyword evidence="6" id="KW-0479">Metal-binding</keyword>
<dbReference type="InterPro" id="IPR003442">
    <property type="entry name" value="T6A_TsaE"/>
</dbReference>
<evidence type="ECO:0000256" key="2">
    <source>
        <dbReference type="ARBA" id="ARBA00007599"/>
    </source>
</evidence>
<evidence type="ECO:0000313" key="11">
    <source>
        <dbReference type="EMBL" id="RLE08200.1"/>
    </source>
</evidence>
<dbReference type="NCBIfam" id="TIGR00150">
    <property type="entry name" value="T6A_YjeE"/>
    <property type="match status" value="1"/>
</dbReference>
<evidence type="ECO:0000256" key="3">
    <source>
        <dbReference type="ARBA" id="ARBA00019010"/>
    </source>
</evidence>
<dbReference type="InterPro" id="IPR027417">
    <property type="entry name" value="P-loop_NTPase"/>
</dbReference>
<dbReference type="Gene3D" id="3.40.50.300">
    <property type="entry name" value="P-loop containing nucleotide triphosphate hydrolases"/>
    <property type="match status" value="1"/>
</dbReference>
<dbReference type="EMBL" id="QMPY01000039">
    <property type="protein sequence ID" value="RLE08200.1"/>
    <property type="molecule type" value="Genomic_DNA"/>
</dbReference>
<dbReference type="Proteomes" id="UP000277457">
    <property type="component" value="Unassembled WGS sequence"/>
</dbReference>
<keyword evidence="9" id="KW-0460">Magnesium</keyword>
<evidence type="ECO:0000256" key="1">
    <source>
        <dbReference type="ARBA" id="ARBA00004496"/>
    </source>
</evidence>
<proteinExistence type="inferred from homology"/>
<evidence type="ECO:0000256" key="8">
    <source>
        <dbReference type="ARBA" id="ARBA00022840"/>
    </source>
</evidence>
<dbReference type="Pfam" id="PF02367">
    <property type="entry name" value="TsaE"/>
    <property type="match status" value="1"/>
</dbReference>
<keyword evidence="11" id="KW-0808">Transferase</keyword>
<gene>
    <name evidence="11" type="ORF">DRZ78_01500</name>
</gene>
<evidence type="ECO:0000256" key="5">
    <source>
        <dbReference type="ARBA" id="ARBA00022694"/>
    </source>
</evidence>
<keyword evidence="5" id="KW-0819">tRNA processing</keyword>
<dbReference type="GO" id="GO:0046872">
    <property type="term" value="F:metal ion binding"/>
    <property type="evidence" value="ECO:0007669"/>
    <property type="project" value="UniProtKB-KW"/>
</dbReference>
<dbReference type="AlphaFoldDB" id="A0A662D4T6"/>